<proteinExistence type="predicted"/>
<dbReference type="Gene3D" id="2.40.70.10">
    <property type="entry name" value="Acid Proteases"/>
    <property type="match status" value="1"/>
</dbReference>
<comment type="caution">
    <text evidence="2">The sequence shown here is derived from an EMBL/GenBank/DDBJ whole genome shotgun (WGS) entry which is preliminary data.</text>
</comment>
<sequence length="309" mass="34995">MGDENHIPTLGDYSKPRHKGYMNYIKVPVGNNVAPIPSSTHNPKAYVEAVNSNSHPQNQNEPPKMNPFAFHERTGSNPQPQELETTFEARVPDYMAAHTERIEIFENVILKQREEINGSITEIMELVKKAETKNGAENEAKNKPIKKPEKEEVVEAPNSRPVEYYLKHRINEKLIEGLVYNKMFNDSLIGGLKNVNALVDQRSDVNVMPYSTYMKLIDERPGETNIILLLACHSYIYPLGIAEDVLVKIAKHVYHMDLVILDIKKDKNRPFILGTPFLTTAKAVIKFDKGTITLRSGKVIFDEKKLGSS</sequence>
<name>A0A6L2P150_TANCI</name>
<gene>
    <name evidence="2" type="ORF">Tci_064216</name>
</gene>
<reference evidence="2" key="1">
    <citation type="journal article" date="2019" name="Sci. Rep.">
        <title>Draft genome of Tanacetum cinerariifolium, the natural source of mosquito coil.</title>
        <authorList>
            <person name="Yamashiro T."/>
            <person name="Shiraishi A."/>
            <person name="Satake H."/>
            <person name="Nakayama K."/>
        </authorList>
    </citation>
    <scope>NUCLEOTIDE SEQUENCE</scope>
</reference>
<evidence type="ECO:0000313" key="2">
    <source>
        <dbReference type="EMBL" id="GEU92238.1"/>
    </source>
</evidence>
<dbReference type="InterPro" id="IPR021109">
    <property type="entry name" value="Peptidase_aspartic_dom_sf"/>
</dbReference>
<evidence type="ECO:0000256" key="1">
    <source>
        <dbReference type="SAM" id="MobiDB-lite"/>
    </source>
</evidence>
<dbReference type="AlphaFoldDB" id="A0A6L2P150"/>
<evidence type="ECO:0008006" key="3">
    <source>
        <dbReference type="Google" id="ProtNLM"/>
    </source>
</evidence>
<feature type="region of interest" description="Disordered" evidence="1">
    <location>
        <begin position="135"/>
        <end position="154"/>
    </location>
</feature>
<dbReference type="PANTHER" id="PTHR33067">
    <property type="entry name" value="RNA-DIRECTED DNA POLYMERASE-RELATED"/>
    <property type="match status" value="1"/>
</dbReference>
<feature type="compositionally biased region" description="Basic and acidic residues" evidence="1">
    <location>
        <begin position="135"/>
        <end position="153"/>
    </location>
</feature>
<organism evidence="2">
    <name type="scientific">Tanacetum cinerariifolium</name>
    <name type="common">Dalmatian daisy</name>
    <name type="synonym">Chrysanthemum cinerariifolium</name>
    <dbReference type="NCBI Taxonomy" id="118510"/>
    <lineage>
        <taxon>Eukaryota</taxon>
        <taxon>Viridiplantae</taxon>
        <taxon>Streptophyta</taxon>
        <taxon>Embryophyta</taxon>
        <taxon>Tracheophyta</taxon>
        <taxon>Spermatophyta</taxon>
        <taxon>Magnoliopsida</taxon>
        <taxon>eudicotyledons</taxon>
        <taxon>Gunneridae</taxon>
        <taxon>Pentapetalae</taxon>
        <taxon>asterids</taxon>
        <taxon>campanulids</taxon>
        <taxon>Asterales</taxon>
        <taxon>Asteraceae</taxon>
        <taxon>Asteroideae</taxon>
        <taxon>Anthemideae</taxon>
        <taxon>Anthemidinae</taxon>
        <taxon>Tanacetum</taxon>
    </lineage>
</organism>
<dbReference type="PANTHER" id="PTHR33067:SF9">
    <property type="entry name" value="RNA-DIRECTED DNA POLYMERASE"/>
    <property type="match status" value="1"/>
</dbReference>
<dbReference type="EMBL" id="BKCJ010010582">
    <property type="protein sequence ID" value="GEU92238.1"/>
    <property type="molecule type" value="Genomic_DNA"/>
</dbReference>
<dbReference type="CDD" id="cd00303">
    <property type="entry name" value="retropepsin_like"/>
    <property type="match status" value="1"/>
</dbReference>
<accession>A0A6L2P150</accession>
<protein>
    <recommendedName>
        <fullName evidence="3">Reverse transcriptase domain-containing protein</fullName>
    </recommendedName>
</protein>